<organism evidence="2 3">
    <name type="scientific">Staphylococcus pettenkoferi</name>
    <dbReference type="NCBI Taxonomy" id="170573"/>
    <lineage>
        <taxon>Bacteria</taxon>
        <taxon>Bacillati</taxon>
        <taxon>Bacillota</taxon>
        <taxon>Bacilli</taxon>
        <taxon>Bacillales</taxon>
        <taxon>Staphylococcaceae</taxon>
        <taxon>Staphylococcus</taxon>
    </lineage>
</organism>
<dbReference type="Gene3D" id="3.90.1720.10">
    <property type="entry name" value="endopeptidase domain like (from Nostoc punctiforme)"/>
    <property type="match status" value="1"/>
</dbReference>
<dbReference type="Pfam" id="PF05257">
    <property type="entry name" value="CHAP"/>
    <property type="match status" value="1"/>
</dbReference>
<dbReference type="PROSITE" id="PS50911">
    <property type="entry name" value="CHAP"/>
    <property type="match status" value="1"/>
</dbReference>
<accession>A0ABT4BL11</accession>
<dbReference type="Pfam" id="PF25606">
    <property type="entry name" value="SH3b_P2"/>
    <property type="match status" value="1"/>
</dbReference>
<evidence type="ECO:0000313" key="2">
    <source>
        <dbReference type="EMBL" id="MCY1583365.1"/>
    </source>
</evidence>
<dbReference type="Proteomes" id="UP001072952">
    <property type="component" value="Unassembled WGS sequence"/>
</dbReference>
<sequence length="270" mass="30790">MVNAVLTRTEFVTWLKNSIGHQYDFDGWYGFQCYDYANAGWSRLFPGTSLSGTYAYRIPYDNQALLNGRATIHKNTPSFLAQAGDMVIFPSSFGGGAGHVAWVVGATLNYIVVIEQNWQNGGYTYGPYQGGTGWETATKRTHPYDPNMIFIRPNFKANKATATVSRTVKSVAQKRTTWNWKGRFYPGTLIKVRRGAGLNQAIVGQESWLRDKDDWVDFVSITKKNGYWWIKFKYPTNKSAGYFYCAVAKITDKKQRIKNEKSLFGRIKWK</sequence>
<dbReference type="Gene3D" id="2.30.30.40">
    <property type="entry name" value="SH3 Domains"/>
    <property type="match status" value="1"/>
</dbReference>
<comment type="caution">
    <text evidence="2">The sequence shown here is derived from an EMBL/GenBank/DDBJ whole genome shotgun (WGS) entry which is preliminary data.</text>
</comment>
<evidence type="ECO:0000259" key="1">
    <source>
        <dbReference type="PROSITE" id="PS50911"/>
    </source>
</evidence>
<protein>
    <submittedName>
        <fullName evidence="2">CHAP domain-containing protein</fullName>
    </submittedName>
</protein>
<dbReference type="InterPro" id="IPR057958">
    <property type="entry name" value="SH3b_P2_dom"/>
</dbReference>
<feature type="domain" description="Peptidase C51" evidence="1">
    <location>
        <begin position="8"/>
        <end position="152"/>
    </location>
</feature>
<gene>
    <name evidence="2" type="ORF">NW133_07470</name>
</gene>
<dbReference type="RefSeq" id="WP_145458114.1">
    <property type="nucleotide sequence ID" value="NZ_JANSLD010000027.1"/>
</dbReference>
<proteinExistence type="predicted"/>
<name>A0ABT4BL11_9STAP</name>
<keyword evidence="3" id="KW-1185">Reference proteome</keyword>
<dbReference type="InterPro" id="IPR038765">
    <property type="entry name" value="Papain-like_cys_pep_sf"/>
</dbReference>
<reference evidence="2" key="2">
    <citation type="submission" date="2022-08" db="EMBL/GenBank/DDBJ databases">
        <authorList>
            <person name="Magnan C."/>
        </authorList>
    </citation>
    <scope>NUCLEOTIDE SEQUENCE</scope>
    <source>
        <strain evidence="2">NSP012P</strain>
    </source>
</reference>
<dbReference type="EMBL" id="JANSLD010000027">
    <property type="protein sequence ID" value="MCY1583365.1"/>
    <property type="molecule type" value="Genomic_DNA"/>
</dbReference>
<dbReference type="SUPFAM" id="SSF54001">
    <property type="entry name" value="Cysteine proteinases"/>
    <property type="match status" value="1"/>
</dbReference>
<reference evidence="2" key="1">
    <citation type="journal article" date="2022" name="Int. J. Mol. Sci.">
        <title>Phenotypic and Genotypic Virulence Characterisation of Staphylococcus pettenkoferi Strains Isolated from Human Bloodstream and Diabetic Foot Infections.</title>
        <authorList>
            <person name="Magnan C."/>
            <person name="Ahmad-Mansour N."/>
            <person name="Pouget C."/>
            <person name="Morsli M."/>
            <person name="Huc-Brandt S."/>
            <person name="Pantel A."/>
            <person name="Dunyach-Remy C."/>
            <person name="Sotto A."/>
            <person name="Molle V."/>
            <person name="Lavigne J.-P."/>
        </authorList>
    </citation>
    <scope>NUCLEOTIDE SEQUENCE</scope>
    <source>
        <strain evidence="2">NSP012P</strain>
    </source>
</reference>
<dbReference type="InterPro" id="IPR007921">
    <property type="entry name" value="CHAP_dom"/>
</dbReference>
<evidence type="ECO:0000313" key="3">
    <source>
        <dbReference type="Proteomes" id="UP001072952"/>
    </source>
</evidence>